<dbReference type="GO" id="GO:0005886">
    <property type="term" value="C:plasma membrane"/>
    <property type="evidence" value="ECO:0007669"/>
    <property type="project" value="TreeGrafter"/>
</dbReference>
<dbReference type="PANTHER" id="PTHR11733">
    <property type="entry name" value="ZINC METALLOPROTEASE FAMILY M13 NEPRILYSIN-RELATED"/>
    <property type="match status" value="1"/>
</dbReference>
<dbReference type="InterPro" id="IPR024079">
    <property type="entry name" value="MetalloPept_cat_dom_sf"/>
</dbReference>
<dbReference type="PROSITE" id="PS51885">
    <property type="entry name" value="NEPRILYSIN"/>
    <property type="match status" value="1"/>
</dbReference>
<dbReference type="Gene3D" id="3.40.390.10">
    <property type="entry name" value="Collagenase (Catalytic Domain)"/>
    <property type="match status" value="1"/>
</dbReference>
<dbReference type="Proteomes" id="UP000801492">
    <property type="component" value="Unassembled WGS sequence"/>
</dbReference>
<dbReference type="PANTHER" id="PTHR11733:SF167">
    <property type="entry name" value="FI17812P1-RELATED"/>
    <property type="match status" value="1"/>
</dbReference>
<dbReference type="Pfam" id="PF01431">
    <property type="entry name" value="Peptidase_M13"/>
    <property type="match status" value="1"/>
</dbReference>
<evidence type="ECO:0000256" key="1">
    <source>
        <dbReference type="ARBA" id="ARBA00007357"/>
    </source>
</evidence>
<comment type="similarity">
    <text evidence="1">Belongs to the peptidase M13 family.</text>
</comment>
<sequence length="111" mass="12745">VNPTKTLRENIADNGGLREAFKAFQELKKRKYTEIQPVEGYTPEQLFFIGYGTSWCTSQTDDYLRKKILNSNYPPARFRVIGAVSNNEEFSKAFNCPVGSQMNPENKCVLW</sequence>
<evidence type="ECO:0000259" key="2">
    <source>
        <dbReference type="Pfam" id="PF01431"/>
    </source>
</evidence>
<feature type="non-terminal residue" evidence="3">
    <location>
        <position position="1"/>
    </location>
</feature>
<organism evidence="3 4">
    <name type="scientific">Ignelater luminosus</name>
    <name type="common">Cucubano</name>
    <name type="synonym">Pyrophorus luminosus</name>
    <dbReference type="NCBI Taxonomy" id="2038154"/>
    <lineage>
        <taxon>Eukaryota</taxon>
        <taxon>Metazoa</taxon>
        <taxon>Ecdysozoa</taxon>
        <taxon>Arthropoda</taxon>
        <taxon>Hexapoda</taxon>
        <taxon>Insecta</taxon>
        <taxon>Pterygota</taxon>
        <taxon>Neoptera</taxon>
        <taxon>Endopterygota</taxon>
        <taxon>Coleoptera</taxon>
        <taxon>Polyphaga</taxon>
        <taxon>Elateriformia</taxon>
        <taxon>Elateroidea</taxon>
        <taxon>Elateridae</taxon>
        <taxon>Agrypninae</taxon>
        <taxon>Pyrophorini</taxon>
        <taxon>Ignelater</taxon>
    </lineage>
</organism>
<accession>A0A8K0GE58</accession>
<name>A0A8K0GE58_IGNLU</name>
<dbReference type="EMBL" id="VTPC01001686">
    <property type="protein sequence ID" value="KAF2901350.1"/>
    <property type="molecule type" value="Genomic_DNA"/>
</dbReference>
<proteinExistence type="inferred from homology"/>
<dbReference type="GO" id="GO:0004222">
    <property type="term" value="F:metalloendopeptidase activity"/>
    <property type="evidence" value="ECO:0007669"/>
    <property type="project" value="InterPro"/>
</dbReference>
<dbReference type="SUPFAM" id="SSF55486">
    <property type="entry name" value="Metalloproteases ('zincins'), catalytic domain"/>
    <property type="match status" value="1"/>
</dbReference>
<keyword evidence="4" id="KW-1185">Reference proteome</keyword>
<gene>
    <name evidence="3" type="ORF">ILUMI_04835</name>
</gene>
<dbReference type="AlphaFoldDB" id="A0A8K0GE58"/>
<dbReference type="InterPro" id="IPR000718">
    <property type="entry name" value="Peptidase_M13"/>
</dbReference>
<dbReference type="InterPro" id="IPR018497">
    <property type="entry name" value="Peptidase_M13_C"/>
</dbReference>
<dbReference type="OrthoDB" id="6475849at2759"/>
<comment type="caution">
    <text evidence="3">The sequence shown here is derived from an EMBL/GenBank/DDBJ whole genome shotgun (WGS) entry which is preliminary data.</text>
</comment>
<reference evidence="3" key="1">
    <citation type="submission" date="2019-08" db="EMBL/GenBank/DDBJ databases">
        <title>The genome of the North American firefly Photinus pyralis.</title>
        <authorList>
            <consortium name="Photinus pyralis genome working group"/>
            <person name="Fallon T.R."/>
            <person name="Sander Lower S.E."/>
            <person name="Weng J.-K."/>
        </authorList>
    </citation>
    <scope>NUCLEOTIDE SEQUENCE</scope>
    <source>
        <strain evidence="3">TRF0915ILg1</strain>
        <tissue evidence="3">Whole body</tissue>
    </source>
</reference>
<evidence type="ECO:0000313" key="3">
    <source>
        <dbReference type="EMBL" id="KAF2901350.1"/>
    </source>
</evidence>
<feature type="domain" description="Peptidase M13 C-terminal" evidence="2">
    <location>
        <begin position="1"/>
        <end position="108"/>
    </location>
</feature>
<protein>
    <recommendedName>
        <fullName evidence="2">Peptidase M13 C-terminal domain-containing protein</fullName>
    </recommendedName>
</protein>
<evidence type="ECO:0000313" key="4">
    <source>
        <dbReference type="Proteomes" id="UP000801492"/>
    </source>
</evidence>
<dbReference type="GO" id="GO:0016485">
    <property type="term" value="P:protein processing"/>
    <property type="evidence" value="ECO:0007669"/>
    <property type="project" value="TreeGrafter"/>
</dbReference>